<dbReference type="Proteomes" id="UP000322530">
    <property type="component" value="Unassembled WGS sequence"/>
</dbReference>
<dbReference type="InterPro" id="IPR003593">
    <property type="entry name" value="AAA+_ATPase"/>
</dbReference>
<organism evidence="6 7">
    <name type="scientific">Dictyobacter arantiisoli</name>
    <dbReference type="NCBI Taxonomy" id="2014874"/>
    <lineage>
        <taxon>Bacteria</taxon>
        <taxon>Bacillati</taxon>
        <taxon>Chloroflexota</taxon>
        <taxon>Ktedonobacteria</taxon>
        <taxon>Ktedonobacterales</taxon>
        <taxon>Dictyobacteraceae</taxon>
        <taxon>Dictyobacter</taxon>
    </lineage>
</organism>
<comment type="caution">
    <text evidence="6">The sequence shown here is derived from an EMBL/GenBank/DDBJ whole genome shotgun (WGS) entry which is preliminary data.</text>
</comment>
<dbReference type="EMBL" id="BIXY01000113">
    <property type="protein sequence ID" value="GCF11452.1"/>
    <property type="molecule type" value="Genomic_DNA"/>
</dbReference>
<keyword evidence="3" id="KW-0547">Nucleotide-binding</keyword>
<accession>A0A5A5TJD0</accession>
<dbReference type="InterPro" id="IPR025302">
    <property type="entry name" value="DrrA1/2-like_C"/>
</dbReference>
<evidence type="ECO:0000256" key="4">
    <source>
        <dbReference type="ARBA" id="ARBA00022840"/>
    </source>
</evidence>
<dbReference type="InterPro" id="IPR050763">
    <property type="entry name" value="ABC_transporter_ATP-binding"/>
</dbReference>
<name>A0A5A5TJD0_9CHLR</name>
<keyword evidence="7" id="KW-1185">Reference proteome</keyword>
<dbReference type="Pfam" id="PF00005">
    <property type="entry name" value="ABC_tran"/>
    <property type="match status" value="1"/>
</dbReference>
<reference evidence="6 7" key="1">
    <citation type="submission" date="2019-01" db="EMBL/GenBank/DDBJ databases">
        <title>Draft genome sequence of Dictyobacter sp. Uno17.</title>
        <authorList>
            <person name="Wang C.M."/>
            <person name="Zheng Y."/>
            <person name="Sakai Y."/>
            <person name="Abe K."/>
            <person name="Yokota A."/>
            <person name="Yabe S."/>
        </authorList>
    </citation>
    <scope>NUCLEOTIDE SEQUENCE [LARGE SCALE GENOMIC DNA]</scope>
    <source>
        <strain evidence="6 7">Uno17</strain>
    </source>
</reference>
<dbReference type="CDD" id="cd03230">
    <property type="entry name" value="ABC_DR_subfamily_A"/>
    <property type="match status" value="1"/>
</dbReference>
<dbReference type="PROSITE" id="PS50893">
    <property type="entry name" value="ABC_TRANSPORTER_2"/>
    <property type="match status" value="1"/>
</dbReference>
<comment type="similarity">
    <text evidence="1">Belongs to the ABC transporter superfamily.</text>
</comment>
<dbReference type="InterPro" id="IPR027417">
    <property type="entry name" value="P-loop_NTPase"/>
</dbReference>
<evidence type="ECO:0000313" key="6">
    <source>
        <dbReference type="EMBL" id="GCF11452.1"/>
    </source>
</evidence>
<evidence type="ECO:0000256" key="1">
    <source>
        <dbReference type="ARBA" id="ARBA00005417"/>
    </source>
</evidence>
<evidence type="ECO:0000313" key="7">
    <source>
        <dbReference type="Proteomes" id="UP000322530"/>
    </source>
</evidence>
<dbReference type="RefSeq" id="WP_149404281.1">
    <property type="nucleotide sequence ID" value="NZ_BIXY01000113.1"/>
</dbReference>
<evidence type="ECO:0000259" key="5">
    <source>
        <dbReference type="PROSITE" id="PS50893"/>
    </source>
</evidence>
<evidence type="ECO:0000256" key="3">
    <source>
        <dbReference type="ARBA" id="ARBA00022741"/>
    </source>
</evidence>
<feature type="domain" description="ABC transporter" evidence="5">
    <location>
        <begin position="5"/>
        <end position="230"/>
    </location>
</feature>
<dbReference type="PANTHER" id="PTHR42711">
    <property type="entry name" value="ABC TRANSPORTER ATP-BINDING PROTEIN"/>
    <property type="match status" value="1"/>
</dbReference>
<dbReference type="GO" id="GO:0005524">
    <property type="term" value="F:ATP binding"/>
    <property type="evidence" value="ECO:0007669"/>
    <property type="project" value="UniProtKB-KW"/>
</dbReference>
<keyword evidence="4" id="KW-0067">ATP-binding</keyword>
<dbReference type="OrthoDB" id="9804819at2"/>
<dbReference type="InterPro" id="IPR003439">
    <property type="entry name" value="ABC_transporter-like_ATP-bd"/>
</dbReference>
<dbReference type="Gene3D" id="3.40.50.300">
    <property type="entry name" value="P-loop containing nucleotide triphosphate hydrolases"/>
    <property type="match status" value="1"/>
</dbReference>
<dbReference type="SUPFAM" id="SSF52540">
    <property type="entry name" value="P-loop containing nucleoside triphosphate hydrolases"/>
    <property type="match status" value="1"/>
</dbReference>
<gene>
    <name evidence="6" type="ORF">KDI_50160</name>
</gene>
<proteinExistence type="inferred from homology"/>
<keyword evidence="2" id="KW-0813">Transport</keyword>
<evidence type="ECO:0000256" key="2">
    <source>
        <dbReference type="ARBA" id="ARBA00022448"/>
    </source>
</evidence>
<dbReference type="AlphaFoldDB" id="A0A5A5TJD0"/>
<sequence>MERLIEVTNLTKTYGKQRGILNVSFDITEGEVFGFLGPNGAGKTTTIRTLMGFLKPDSGQAQIGGFDCWKQSTAVKRLVGYLPGEFSFDPALTGAQILTYLGNLRGGVDQAYVRQLCERLDLDLTKRFRAYSRGNKQKIGLVQAFMHKPRLLILDEPTGGLDPLNQQEFYHMIAEVHADGRTVFLSSHILPEVEHTCSRIGIIREGQLIQMDMVSKLKDIKQNDVLIRFASPASPAWFKDIPGVLTVEPEPDGTELHLTVQGELQSIIQVAAEHQAIHFATQEPNLEEIFLRFYQPAKQVKTEVAANA</sequence>
<dbReference type="Pfam" id="PF13732">
    <property type="entry name" value="DrrA1-3_C"/>
    <property type="match status" value="1"/>
</dbReference>
<dbReference type="GO" id="GO:0016887">
    <property type="term" value="F:ATP hydrolysis activity"/>
    <property type="evidence" value="ECO:0007669"/>
    <property type="project" value="InterPro"/>
</dbReference>
<dbReference type="SMART" id="SM00382">
    <property type="entry name" value="AAA"/>
    <property type="match status" value="1"/>
</dbReference>
<dbReference type="PANTHER" id="PTHR42711:SF5">
    <property type="entry name" value="ABC TRANSPORTER ATP-BINDING PROTEIN NATA"/>
    <property type="match status" value="1"/>
</dbReference>
<protein>
    <submittedName>
        <fullName evidence="6">ABC transporter</fullName>
    </submittedName>
</protein>